<reference evidence="2" key="1">
    <citation type="submission" date="2021-02" db="EMBL/GenBank/DDBJ databases">
        <authorList>
            <person name="Bekaert M."/>
        </authorList>
    </citation>
    <scope>NUCLEOTIDE SEQUENCE</scope>
    <source>
        <strain evidence="2">IoA-00</strain>
    </source>
</reference>
<dbReference type="GO" id="GO:0003676">
    <property type="term" value="F:nucleic acid binding"/>
    <property type="evidence" value="ECO:0007669"/>
    <property type="project" value="InterPro"/>
</dbReference>
<evidence type="ECO:0000313" key="2">
    <source>
        <dbReference type="EMBL" id="CAF2889294.1"/>
    </source>
</evidence>
<organism evidence="2 3">
    <name type="scientific">Lepeophtheirus salmonis</name>
    <name type="common">Salmon louse</name>
    <name type="synonym">Caligus salmonis</name>
    <dbReference type="NCBI Taxonomy" id="72036"/>
    <lineage>
        <taxon>Eukaryota</taxon>
        <taxon>Metazoa</taxon>
        <taxon>Ecdysozoa</taxon>
        <taxon>Arthropoda</taxon>
        <taxon>Crustacea</taxon>
        <taxon>Multicrustacea</taxon>
        <taxon>Hexanauplia</taxon>
        <taxon>Copepoda</taxon>
        <taxon>Siphonostomatoida</taxon>
        <taxon>Caligidae</taxon>
        <taxon>Lepeophtheirus</taxon>
    </lineage>
</organism>
<dbReference type="Pfam" id="PF00665">
    <property type="entry name" value="rve"/>
    <property type="match status" value="1"/>
</dbReference>
<sequence length="262" mass="30241">MTKLERKLKFGLGNRIESQSMSGHRGNVLPPKEVMQQIGVDLASLPECDKYRYFILVIDYFSKWTKGEPLKDKTAVSVASFLFKLICRHSCGKIHINDQGREFVNSVSTELYRLTGIHERLTSAYHPQANGLVERQNAGVKYKLLKVLQGKPEGWSRCLDPLLFAHRTTVHRSTKMPLFFLLYGRQPILPIYFSNHLDGSDMTDNDSNFAYRNNEEEMSELNEDEVTKVKEMIINIKEKAFDTAYNNIKLPQATQKTKYDQR</sequence>
<evidence type="ECO:0000313" key="3">
    <source>
        <dbReference type="Proteomes" id="UP000675881"/>
    </source>
</evidence>
<name>A0A7R8H5Y3_LEPSM</name>
<dbReference type="PROSITE" id="PS50994">
    <property type="entry name" value="INTEGRASE"/>
    <property type="match status" value="1"/>
</dbReference>
<dbReference type="AlphaFoldDB" id="A0A7R8H5Y3"/>
<dbReference type="InterPro" id="IPR001584">
    <property type="entry name" value="Integrase_cat-core"/>
</dbReference>
<evidence type="ECO:0000259" key="1">
    <source>
        <dbReference type="PROSITE" id="PS50994"/>
    </source>
</evidence>
<feature type="domain" description="Integrase catalytic" evidence="1">
    <location>
        <begin position="27"/>
        <end position="195"/>
    </location>
</feature>
<keyword evidence="3" id="KW-1185">Reference proteome</keyword>
<dbReference type="Proteomes" id="UP000675881">
    <property type="component" value="Chromosome 3"/>
</dbReference>
<dbReference type="PANTHER" id="PTHR37984">
    <property type="entry name" value="PROTEIN CBG26694"/>
    <property type="match status" value="1"/>
</dbReference>
<proteinExistence type="predicted"/>
<dbReference type="GO" id="GO:0015074">
    <property type="term" value="P:DNA integration"/>
    <property type="evidence" value="ECO:0007669"/>
    <property type="project" value="InterPro"/>
</dbReference>
<dbReference type="InterPro" id="IPR050951">
    <property type="entry name" value="Retrovirus_Pol_polyprotein"/>
</dbReference>
<dbReference type="SUPFAM" id="SSF53098">
    <property type="entry name" value="Ribonuclease H-like"/>
    <property type="match status" value="1"/>
</dbReference>
<dbReference type="InterPro" id="IPR036397">
    <property type="entry name" value="RNaseH_sf"/>
</dbReference>
<dbReference type="EMBL" id="HG994582">
    <property type="protein sequence ID" value="CAF2889294.1"/>
    <property type="molecule type" value="Genomic_DNA"/>
</dbReference>
<dbReference type="OrthoDB" id="6378618at2759"/>
<dbReference type="Gene3D" id="3.30.420.10">
    <property type="entry name" value="Ribonuclease H-like superfamily/Ribonuclease H"/>
    <property type="match status" value="1"/>
</dbReference>
<gene>
    <name evidence="2" type="ORF">LSAA_7828</name>
</gene>
<dbReference type="PANTHER" id="PTHR37984:SF5">
    <property type="entry name" value="PROTEIN NYNRIN-LIKE"/>
    <property type="match status" value="1"/>
</dbReference>
<dbReference type="InterPro" id="IPR012337">
    <property type="entry name" value="RNaseH-like_sf"/>
</dbReference>
<protein>
    <submittedName>
        <fullName evidence="2">(salmon louse) hypothetical protein</fullName>
    </submittedName>
</protein>
<accession>A0A7R8H5Y3</accession>